<reference evidence="3" key="3">
    <citation type="submission" date="2017-01" db="EMBL/GenBank/DDBJ databases">
        <authorList>
            <person name="Mah S.A."/>
            <person name="Swanson W.J."/>
            <person name="Moy G.W."/>
            <person name="Vacquier V.D."/>
        </authorList>
    </citation>
    <scope>NUCLEOTIDE SEQUENCE [LARGE SCALE GENOMIC DNA]</scope>
    <source>
        <strain evidence="3">DSM 21068</strain>
    </source>
</reference>
<dbReference type="Proteomes" id="UP000238314">
    <property type="component" value="Unassembled WGS sequence"/>
</dbReference>
<dbReference type="AlphaFoldDB" id="A0A1N7M0N8"/>
<dbReference type="Proteomes" id="UP000186246">
    <property type="component" value="Unassembled WGS sequence"/>
</dbReference>
<sequence length="172" mass="20240">MIKKLSLLFFFSIFFWSSAQKADSLQIDFPDKYKLKLANSKENMQMKVLEYIPENENWENYSIIITKLTMKNTASLPMQTLFDYHKKMAEEKVVNLKVTEISRNKEGEKEYKLFTMEADAYKDAAGTESQVYYFIKGNQDIILCIAAIKQKKLPAEFIEEWSNIFLKSRIIK</sequence>
<protein>
    <recommendedName>
        <fullName evidence="6">DUF1795 domain-containing protein</fullName>
    </recommendedName>
</protein>
<evidence type="ECO:0000256" key="1">
    <source>
        <dbReference type="SAM" id="SignalP"/>
    </source>
</evidence>
<evidence type="ECO:0008006" key="6">
    <source>
        <dbReference type="Google" id="ProtNLM"/>
    </source>
</evidence>
<accession>A0A1N7M0N8</accession>
<reference evidence="4" key="2">
    <citation type="submission" date="2017-01" db="EMBL/GenBank/DDBJ databases">
        <authorList>
            <person name="Varghese N."/>
            <person name="Submissions S."/>
        </authorList>
    </citation>
    <scope>NUCLEOTIDE SEQUENCE [LARGE SCALE GENOMIC DNA]</scope>
    <source>
        <strain evidence="4">DSM 21068</strain>
    </source>
</reference>
<evidence type="ECO:0000313" key="4">
    <source>
        <dbReference type="Proteomes" id="UP000186246"/>
    </source>
</evidence>
<dbReference type="RefSeq" id="WP_076451308.1">
    <property type="nucleotide sequence ID" value="NZ_FTOJ01000003.1"/>
</dbReference>
<proteinExistence type="predicted"/>
<organism evidence="3 4">
    <name type="scientific">Chryseobacterium piscicola</name>
    <dbReference type="NCBI Taxonomy" id="551459"/>
    <lineage>
        <taxon>Bacteria</taxon>
        <taxon>Pseudomonadati</taxon>
        <taxon>Bacteroidota</taxon>
        <taxon>Flavobacteriia</taxon>
        <taxon>Flavobacteriales</taxon>
        <taxon>Weeksellaceae</taxon>
        <taxon>Chryseobacterium group</taxon>
        <taxon>Chryseobacterium</taxon>
    </lineage>
</organism>
<feature type="signal peptide" evidence="1">
    <location>
        <begin position="1"/>
        <end position="21"/>
    </location>
</feature>
<dbReference type="OrthoDB" id="645785at2"/>
<evidence type="ECO:0000313" key="5">
    <source>
        <dbReference type="Proteomes" id="UP000238314"/>
    </source>
</evidence>
<keyword evidence="5" id="KW-1185">Reference proteome</keyword>
<feature type="chain" id="PRO_5044563801" description="DUF1795 domain-containing protein" evidence="1">
    <location>
        <begin position="22"/>
        <end position="172"/>
    </location>
</feature>
<dbReference type="STRING" id="551459.SAMN05421796_103262"/>
<evidence type="ECO:0000313" key="2">
    <source>
        <dbReference type="EMBL" id="PQA94869.1"/>
    </source>
</evidence>
<name>A0A1N7M0N8_9FLAO</name>
<keyword evidence="1" id="KW-0732">Signal</keyword>
<dbReference type="EMBL" id="FTOJ01000003">
    <property type="protein sequence ID" value="SIS79627.1"/>
    <property type="molecule type" value="Genomic_DNA"/>
</dbReference>
<reference evidence="2 5" key="1">
    <citation type="submission" date="2016-11" db="EMBL/GenBank/DDBJ databases">
        <title>Whole genomes of Flavobacteriaceae.</title>
        <authorList>
            <person name="Stine C."/>
            <person name="Li C."/>
            <person name="Tadesse D."/>
        </authorList>
    </citation>
    <scope>NUCLEOTIDE SEQUENCE [LARGE SCALE GENOMIC DNA]</scope>
    <source>
        <strain evidence="2 5">DSM 21068</strain>
    </source>
</reference>
<evidence type="ECO:0000313" key="3">
    <source>
        <dbReference type="EMBL" id="SIS79627.1"/>
    </source>
</evidence>
<gene>
    <name evidence="2" type="ORF">B0A70_07115</name>
    <name evidence="3" type="ORF">SAMN05421796_103262</name>
</gene>
<dbReference type="EMBL" id="MUGO01000009">
    <property type="protein sequence ID" value="PQA94869.1"/>
    <property type="molecule type" value="Genomic_DNA"/>
</dbReference>